<accession>A0A1I3N6C1</accession>
<dbReference type="SMART" id="SM00418">
    <property type="entry name" value="HTH_ARSR"/>
    <property type="match status" value="1"/>
</dbReference>
<dbReference type="CDD" id="cd00090">
    <property type="entry name" value="HTH_ARSR"/>
    <property type="match status" value="1"/>
</dbReference>
<dbReference type="Proteomes" id="UP000242763">
    <property type="component" value="Unassembled WGS sequence"/>
</dbReference>
<keyword evidence="6" id="KW-1185">Reference proteome</keyword>
<evidence type="ECO:0000256" key="1">
    <source>
        <dbReference type="ARBA" id="ARBA00023015"/>
    </source>
</evidence>
<keyword evidence="3" id="KW-0804">Transcription</keyword>
<dbReference type="PRINTS" id="PR00778">
    <property type="entry name" value="HTHARSR"/>
</dbReference>
<keyword evidence="1" id="KW-0805">Transcription regulation</keyword>
<dbReference type="InterPro" id="IPR051081">
    <property type="entry name" value="HTH_MetalResp_TranReg"/>
</dbReference>
<dbReference type="PROSITE" id="PS50987">
    <property type="entry name" value="HTH_ARSR_2"/>
    <property type="match status" value="1"/>
</dbReference>
<keyword evidence="2 5" id="KW-0238">DNA-binding</keyword>
<sequence length="115" mass="12615">MDTVSNHENMQQCRDRDAMAAKLAALSHPARLKILQHLAEVEACCCKDVVDRLHLAQSTVSQHLKVLVESGLVRFTPDNRRSRYEVDGDEVRALAESVNGLLTSCCGLPAGEDAD</sequence>
<dbReference type="InterPro" id="IPR036390">
    <property type="entry name" value="WH_DNA-bd_sf"/>
</dbReference>
<evidence type="ECO:0000256" key="2">
    <source>
        <dbReference type="ARBA" id="ARBA00023125"/>
    </source>
</evidence>
<dbReference type="EMBL" id="FORF01000010">
    <property type="protein sequence ID" value="SFJ04729.1"/>
    <property type="molecule type" value="Genomic_DNA"/>
</dbReference>
<evidence type="ECO:0000256" key="3">
    <source>
        <dbReference type="ARBA" id="ARBA00023163"/>
    </source>
</evidence>
<dbReference type="PANTHER" id="PTHR33154">
    <property type="entry name" value="TRANSCRIPTIONAL REGULATOR, ARSR FAMILY"/>
    <property type="match status" value="1"/>
</dbReference>
<organism evidence="5 6">
    <name type="scientific">Aquamicrobium aerolatum DSM 21857</name>
    <dbReference type="NCBI Taxonomy" id="1121003"/>
    <lineage>
        <taxon>Bacteria</taxon>
        <taxon>Pseudomonadati</taxon>
        <taxon>Pseudomonadota</taxon>
        <taxon>Alphaproteobacteria</taxon>
        <taxon>Hyphomicrobiales</taxon>
        <taxon>Phyllobacteriaceae</taxon>
        <taxon>Aerobium</taxon>
    </lineage>
</organism>
<reference evidence="6" key="1">
    <citation type="submission" date="2016-10" db="EMBL/GenBank/DDBJ databases">
        <authorList>
            <person name="Varghese N."/>
            <person name="Submissions S."/>
        </authorList>
    </citation>
    <scope>NUCLEOTIDE SEQUENCE [LARGE SCALE GENOMIC DNA]</scope>
    <source>
        <strain evidence="6">DSM 21857</strain>
    </source>
</reference>
<evidence type="ECO:0000259" key="4">
    <source>
        <dbReference type="PROSITE" id="PS50987"/>
    </source>
</evidence>
<dbReference type="RefSeq" id="WP_244523221.1">
    <property type="nucleotide sequence ID" value="NZ_FORF01000010.1"/>
</dbReference>
<dbReference type="InterPro" id="IPR011991">
    <property type="entry name" value="ArsR-like_HTH"/>
</dbReference>
<dbReference type="Gene3D" id="1.10.10.10">
    <property type="entry name" value="Winged helix-like DNA-binding domain superfamily/Winged helix DNA-binding domain"/>
    <property type="match status" value="1"/>
</dbReference>
<dbReference type="NCBIfam" id="NF033788">
    <property type="entry name" value="HTH_metalloreg"/>
    <property type="match status" value="1"/>
</dbReference>
<dbReference type="GO" id="GO:0003677">
    <property type="term" value="F:DNA binding"/>
    <property type="evidence" value="ECO:0007669"/>
    <property type="project" value="UniProtKB-KW"/>
</dbReference>
<dbReference type="Pfam" id="PF01022">
    <property type="entry name" value="HTH_5"/>
    <property type="match status" value="1"/>
</dbReference>
<protein>
    <submittedName>
        <fullName evidence="5">DNA-binding transcriptional regulator, ArsR family</fullName>
    </submittedName>
</protein>
<feature type="domain" description="HTH arsR-type" evidence="4">
    <location>
        <begin position="11"/>
        <end position="106"/>
    </location>
</feature>
<gene>
    <name evidence="5" type="ORF">SAMN03080618_01965</name>
</gene>
<dbReference type="InterPro" id="IPR001845">
    <property type="entry name" value="HTH_ArsR_DNA-bd_dom"/>
</dbReference>
<proteinExistence type="predicted"/>
<evidence type="ECO:0000313" key="5">
    <source>
        <dbReference type="EMBL" id="SFJ04729.1"/>
    </source>
</evidence>
<dbReference type="GO" id="GO:0003700">
    <property type="term" value="F:DNA-binding transcription factor activity"/>
    <property type="evidence" value="ECO:0007669"/>
    <property type="project" value="InterPro"/>
</dbReference>
<dbReference type="SUPFAM" id="SSF46785">
    <property type="entry name" value="Winged helix' DNA-binding domain"/>
    <property type="match status" value="1"/>
</dbReference>
<dbReference type="PANTHER" id="PTHR33154:SF15">
    <property type="entry name" value="REGULATORY PROTEIN ARSR"/>
    <property type="match status" value="1"/>
</dbReference>
<dbReference type="InterPro" id="IPR036388">
    <property type="entry name" value="WH-like_DNA-bd_sf"/>
</dbReference>
<evidence type="ECO:0000313" key="6">
    <source>
        <dbReference type="Proteomes" id="UP000242763"/>
    </source>
</evidence>
<dbReference type="AlphaFoldDB" id="A0A1I3N6C1"/>
<dbReference type="STRING" id="1121003.SAMN03080618_01965"/>
<name>A0A1I3N6C1_9HYPH</name>